<evidence type="ECO:0000313" key="1">
    <source>
        <dbReference type="EMBL" id="RVU34868.1"/>
    </source>
</evidence>
<reference evidence="2" key="1">
    <citation type="submission" date="2019-01" db="EMBL/GenBank/DDBJ databases">
        <title>Gri0909 isolated from a small marine red alga.</title>
        <authorList>
            <person name="Kim J."/>
            <person name="Jeong S.E."/>
            <person name="Jeon C.O."/>
        </authorList>
    </citation>
    <scope>NUCLEOTIDE SEQUENCE [LARGE SCALE GENOMIC DNA]</scope>
    <source>
        <strain evidence="2">Gri0909</strain>
    </source>
</reference>
<sequence length="62" mass="6605">MVERVDGVERRAVIGRPEEIGGVGDGHGGPLAHIVVGEAVFQEGLGRGVDMVERGEVKLKRK</sequence>
<proteinExistence type="predicted"/>
<accession>A0A3S2VN78</accession>
<protein>
    <submittedName>
        <fullName evidence="1">Uncharacterized protein</fullName>
    </submittedName>
</protein>
<comment type="caution">
    <text evidence="1">The sequence shown here is derived from an EMBL/GenBank/DDBJ whole genome shotgun (WGS) entry which is preliminary data.</text>
</comment>
<gene>
    <name evidence="1" type="ORF">EOI86_18690</name>
</gene>
<name>A0A3S2VN78_9PROT</name>
<dbReference type="Proteomes" id="UP000287447">
    <property type="component" value="Unassembled WGS sequence"/>
</dbReference>
<organism evidence="1 2">
    <name type="scientific">Hwanghaeella grinnelliae</name>
    <dbReference type="NCBI Taxonomy" id="2500179"/>
    <lineage>
        <taxon>Bacteria</taxon>
        <taxon>Pseudomonadati</taxon>
        <taxon>Pseudomonadota</taxon>
        <taxon>Alphaproteobacteria</taxon>
        <taxon>Rhodospirillales</taxon>
        <taxon>Rhodospirillaceae</taxon>
        <taxon>Hwanghaeella</taxon>
    </lineage>
</organism>
<dbReference type="EMBL" id="SADE01000003">
    <property type="protein sequence ID" value="RVU34868.1"/>
    <property type="molecule type" value="Genomic_DNA"/>
</dbReference>
<keyword evidence="2" id="KW-1185">Reference proteome</keyword>
<evidence type="ECO:0000313" key="2">
    <source>
        <dbReference type="Proteomes" id="UP000287447"/>
    </source>
</evidence>
<dbReference type="RefSeq" id="WP_127767099.1">
    <property type="nucleotide sequence ID" value="NZ_SADE01000003.1"/>
</dbReference>
<dbReference type="AlphaFoldDB" id="A0A3S2VN78"/>